<dbReference type="PANTHER" id="PTHR43903">
    <property type="entry name" value="NEUROLIGIN"/>
    <property type="match status" value="1"/>
</dbReference>
<evidence type="ECO:0000256" key="2">
    <source>
        <dbReference type="ARBA" id="ARBA00010515"/>
    </source>
</evidence>
<dbReference type="SUPFAM" id="SSF53474">
    <property type="entry name" value="alpha/beta-Hydrolases"/>
    <property type="match status" value="1"/>
</dbReference>
<dbReference type="InterPro" id="IPR002168">
    <property type="entry name" value="Lipase_GDXG_HIS_AS"/>
</dbReference>
<evidence type="ECO:0000313" key="7">
    <source>
        <dbReference type="EMBL" id="KAJ7388416.1"/>
    </source>
</evidence>
<dbReference type="AlphaFoldDB" id="A0A9W9ZV70"/>
<dbReference type="PROSITE" id="PS00941">
    <property type="entry name" value="CARBOXYLESTERASE_B_2"/>
    <property type="match status" value="1"/>
</dbReference>
<keyword evidence="3 5" id="KW-0732">Signal</keyword>
<accession>A0A9W9ZV70</accession>
<keyword evidence="8" id="KW-1185">Reference proteome</keyword>
<feature type="chain" id="PRO_5041015770" description="Carboxylic ester hydrolase" evidence="5">
    <location>
        <begin position="27"/>
        <end position="535"/>
    </location>
</feature>
<evidence type="ECO:0000313" key="8">
    <source>
        <dbReference type="Proteomes" id="UP001163046"/>
    </source>
</evidence>
<protein>
    <recommendedName>
        <fullName evidence="5">Carboxylic ester hydrolase</fullName>
        <ecNumber evidence="5">3.1.1.-</ecNumber>
    </recommendedName>
</protein>
<dbReference type="Pfam" id="PF00135">
    <property type="entry name" value="COesterase"/>
    <property type="match status" value="1"/>
</dbReference>
<dbReference type="Gene3D" id="3.40.50.1820">
    <property type="entry name" value="alpha/beta hydrolase"/>
    <property type="match status" value="1"/>
</dbReference>
<gene>
    <name evidence="7" type="primary">Ces3_10</name>
    <name evidence="7" type="ORF">OS493_037808</name>
</gene>
<dbReference type="EC" id="3.1.1.-" evidence="5"/>
<dbReference type="InterPro" id="IPR002018">
    <property type="entry name" value="CarbesteraseB"/>
</dbReference>
<proteinExistence type="inferred from homology"/>
<comment type="caution">
    <text evidence="7">The sequence shown here is derived from an EMBL/GenBank/DDBJ whole genome shotgun (WGS) entry which is preliminary data.</text>
</comment>
<organism evidence="7 8">
    <name type="scientific">Desmophyllum pertusum</name>
    <dbReference type="NCBI Taxonomy" id="174260"/>
    <lineage>
        <taxon>Eukaryota</taxon>
        <taxon>Metazoa</taxon>
        <taxon>Cnidaria</taxon>
        <taxon>Anthozoa</taxon>
        <taxon>Hexacorallia</taxon>
        <taxon>Scleractinia</taxon>
        <taxon>Caryophylliina</taxon>
        <taxon>Caryophylliidae</taxon>
        <taxon>Desmophyllum</taxon>
    </lineage>
</organism>
<feature type="signal peptide" evidence="5">
    <location>
        <begin position="1"/>
        <end position="26"/>
    </location>
</feature>
<dbReference type="EMBL" id="MU825473">
    <property type="protein sequence ID" value="KAJ7388416.1"/>
    <property type="molecule type" value="Genomic_DNA"/>
</dbReference>
<dbReference type="InterPro" id="IPR051093">
    <property type="entry name" value="Neuroligin/BSAL"/>
</dbReference>
<dbReference type="InterPro" id="IPR019819">
    <property type="entry name" value="Carboxylesterase_B_CS"/>
</dbReference>
<evidence type="ECO:0000256" key="4">
    <source>
        <dbReference type="ARBA" id="ARBA00022801"/>
    </source>
</evidence>
<dbReference type="Proteomes" id="UP001163046">
    <property type="component" value="Unassembled WGS sequence"/>
</dbReference>
<dbReference type="OrthoDB" id="19653at2759"/>
<sequence>MKLAPFRILGFIVTCAVLFASKITRAELDENQHSPSRRPTPVQLLARLRLFHTANQYTSTLVSHVDSEDCLFLNVFAPSTTKPDDKMAAMVWIHGGGFAFGSSTTYHSGVLATFNDVIVVSINYRLGVLGFFNVPGTDLRGNYGMLDQVLALKWVQANIASFGGDPNRVTIFGESAGGVSVSLHLVSPLSKGLFHRAIMQSGASSTPFFGGKVAEPKQLELFAKVINCSLGPDLVECVRGKAVEDITAAQNGIGYPNYTGSADILVPKVDGDFLPDLPEILFKTGKAHPDIDVITGVTSNEGALFAMMFPPDQIKDGLTRDMFESFLKGGMPSNLNFNKMVEDLTLFEYTNHADPDNKVDIRQMMMDFFTDSGFVAPAILEAKALAKGGRPPYVYVFNHRVVHSRMPEWVGAVHGMEIPFVFGGPFKFISEPLLEMMVTKFSDTEKGMSLYVMKLWTDFAKYGSPNPPDSGPSPVTWPKFTEEEQEYIVLDLKPRLGRRYKADKVAFWNEIVPKVAQFTQAENKETEKQTLKDEL</sequence>
<evidence type="ECO:0000259" key="6">
    <source>
        <dbReference type="Pfam" id="PF00135"/>
    </source>
</evidence>
<comment type="similarity">
    <text evidence="1 5">Belongs to the type-B carboxylesterase/lipase family.</text>
</comment>
<dbReference type="InterPro" id="IPR029058">
    <property type="entry name" value="AB_hydrolase_fold"/>
</dbReference>
<feature type="domain" description="Carboxylesterase type B" evidence="6">
    <location>
        <begin position="59"/>
        <end position="508"/>
    </location>
</feature>
<evidence type="ECO:0000256" key="3">
    <source>
        <dbReference type="ARBA" id="ARBA00022729"/>
    </source>
</evidence>
<dbReference type="InterPro" id="IPR019826">
    <property type="entry name" value="Carboxylesterase_B_AS"/>
</dbReference>
<evidence type="ECO:0000256" key="5">
    <source>
        <dbReference type="RuleBase" id="RU361235"/>
    </source>
</evidence>
<reference evidence="7" key="1">
    <citation type="submission" date="2023-01" db="EMBL/GenBank/DDBJ databases">
        <title>Genome assembly of the deep-sea coral Lophelia pertusa.</title>
        <authorList>
            <person name="Herrera S."/>
            <person name="Cordes E."/>
        </authorList>
    </citation>
    <scope>NUCLEOTIDE SEQUENCE</scope>
    <source>
        <strain evidence="7">USNM1676648</strain>
        <tissue evidence="7">Polyp</tissue>
    </source>
</reference>
<keyword evidence="4 5" id="KW-0378">Hydrolase</keyword>
<comment type="similarity">
    <text evidence="2">Belongs to the 'GDXG' lipolytic enzyme family.</text>
</comment>
<name>A0A9W9ZV70_9CNID</name>
<dbReference type="PROSITE" id="PS01173">
    <property type="entry name" value="LIPASE_GDXG_HIS"/>
    <property type="match status" value="1"/>
</dbReference>
<dbReference type="PROSITE" id="PS00122">
    <property type="entry name" value="CARBOXYLESTERASE_B_1"/>
    <property type="match status" value="1"/>
</dbReference>
<evidence type="ECO:0000256" key="1">
    <source>
        <dbReference type="ARBA" id="ARBA00005964"/>
    </source>
</evidence>
<dbReference type="GO" id="GO:0016787">
    <property type="term" value="F:hydrolase activity"/>
    <property type="evidence" value="ECO:0007669"/>
    <property type="project" value="UniProtKB-KW"/>
</dbReference>